<sequence length="457" mass="48599">MAAFRSLLARGHHRGQTHFTLDTATMLPFKRKALYGVAVLLTLCASSAFTPGAHAAVSTASTYSPTFTRAPFADDMAAPGIPPVTSFDAIWPSLHDVDGVFTQPFAHNTDISPFGMRMSWDEHEGAMVCSRLAAMCLPLADLYDAQLANVPNAHRWSGHIIALPASDADGAGLPTSTIQAAAGSIDTTLRDALAQAGLPASIATQIATLFAGRVDPDAPAQAGDSFRVMLNFADGPDAPHVASISLLLQGEAYDALWFTAPESGQGAYYTLDGKLLAGRPFAMPLDYRRVSSPFGMRTHPVFGEPRFHAGVDLTAPIGTPIYAAAAGTLELAASGRGYGKLVVLRHDDGYSTRYAHLASWTAGLRYGQRVEQGQVIGYVGRTGTTTGPHLHFEVRRYDQPLDPLRLTSREFIAPLTGLARTAFNARVEAARTRLAALPPLPPGEARTASIMKPSHVG</sequence>
<dbReference type="InterPro" id="IPR050570">
    <property type="entry name" value="Cell_wall_metabolism_enzyme"/>
</dbReference>
<evidence type="ECO:0000313" key="4">
    <source>
        <dbReference type="Proteomes" id="UP000571554"/>
    </source>
</evidence>
<proteinExistence type="predicted"/>
<organism evidence="3 4">
    <name type="scientific">Paraburkholderia bannensis</name>
    <dbReference type="NCBI Taxonomy" id="765414"/>
    <lineage>
        <taxon>Bacteria</taxon>
        <taxon>Pseudomonadati</taxon>
        <taxon>Pseudomonadota</taxon>
        <taxon>Betaproteobacteria</taxon>
        <taxon>Burkholderiales</taxon>
        <taxon>Burkholderiaceae</taxon>
        <taxon>Paraburkholderia</taxon>
    </lineage>
</organism>
<dbReference type="Gene3D" id="3.10.450.350">
    <property type="match status" value="1"/>
</dbReference>
<dbReference type="Proteomes" id="UP000571554">
    <property type="component" value="Unassembled WGS sequence"/>
</dbReference>
<evidence type="ECO:0000259" key="2">
    <source>
        <dbReference type="Pfam" id="PF01551"/>
    </source>
</evidence>
<feature type="region of interest" description="Disordered" evidence="1">
    <location>
        <begin position="438"/>
        <end position="457"/>
    </location>
</feature>
<dbReference type="InterPro" id="IPR016047">
    <property type="entry name" value="M23ase_b-sheet_dom"/>
</dbReference>
<dbReference type="InterPro" id="IPR011055">
    <property type="entry name" value="Dup_hybrid_motif"/>
</dbReference>
<dbReference type="PANTHER" id="PTHR21666">
    <property type="entry name" value="PEPTIDASE-RELATED"/>
    <property type="match status" value="1"/>
</dbReference>
<dbReference type="SUPFAM" id="SSF51261">
    <property type="entry name" value="Duplicated hybrid motif"/>
    <property type="match status" value="1"/>
</dbReference>
<dbReference type="Pfam" id="PF01551">
    <property type="entry name" value="Peptidase_M23"/>
    <property type="match status" value="1"/>
</dbReference>
<evidence type="ECO:0000313" key="3">
    <source>
        <dbReference type="EMBL" id="MBB6104712.1"/>
    </source>
</evidence>
<feature type="domain" description="M23ase beta-sheet core" evidence="2">
    <location>
        <begin position="306"/>
        <end position="403"/>
    </location>
</feature>
<dbReference type="AlphaFoldDB" id="A0A7W9WUT3"/>
<dbReference type="GO" id="GO:0004222">
    <property type="term" value="F:metalloendopeptidase activity"/>
    <property type="evidence" value="ECO:0007669"/>
    <property type="project" value="TreeGrafter"/>
</dbReference>
<keyword evidence="3" id="KW-0378">Hydrolase</keyword>
<comment type="caution">
    <text evidence="3">The sequence shown here is derived from an EMBL/GenBank/DDBJ whole genome shotgun (WGS) entry which is preliminary data.</text>
</comment>
<dbReference type="CDD" id="cd12797">
    <property type="entry name" value="M23_peptidase"/>
    <property type="match status" value="1"/>
</dbReference>
<evidence type="ECO:0000256" key="1">
    <source>
        <dbReference type="SAM" id="MobiDB-lite"/>
    </source>
</evidence>
<accession>A0A7W9WUT3</accession>
<dbReference type="EMBL" id="JACHBW010000013">
    <property type="protein sequence ID" value="MBB6104712.1"/>
    <property type="molecule type" value="Genomic_DNA"/>
</dbReference>
<name>A0A7W9WUT3_9BURK</name>
<dbReference type="PANTHER" id="PTHR21666:SF270">
    <property type="entry name" value="MUREIN HYDROLASE ACTIVATOR ENVC"/>
    <property type="match status" value="1"/>
</dbReference>
<dbReference type="RefSeq" id="WP_221303766.1">
    <property type="nucleotide sequence ID" value="NZ_JACHBW010000013.1"/>
</dbReference>
<protein>
    <submittedName>
        <fullName evidence="3">Murein DD-endopeptidase MepM/ murein hydrolase activator NlpD</fullName>
    </submittedName>
</protein>
<dbReference type="Gene3D" id="2.70.70.10">
    <property type="entry name" value="Glucose Permease (Domain IIA)"/>
    <property type="match status" value="1"/>
</dbReference>
<keyword evidence="4" id="KW-1185">Reference proteome</keyword>
<reference evidence="3 4" key="1">
    <citation type="submission" date="2020-08" db="EMBL/GenBank/DDBJ databases">
        <title>Above-ground endophytic microbial communities from plants in different locations in the United States.</title>
        <authorList>
            <person name="Frank C."/>
        </authorList>
    </citation>
    <scope>NUCLEOTIDE SEQUENCE [LARGE SCALE GENOMIC DNA]</scope>
    <source>
        <strain evidence="3 4">WP4_2_2</strain>
    </source>
</reference>
<gene>
    <name evidence="3" type="ORF">F4827_004571</name>
</gene>